<evidence type="ECO:0000313" key="2">
    <source>
        <dbReference type="EMBL" id="CAD2217860.1"/>
    </source>
</evidence>
<protein>
    <submittedName>
        <fullName evidence="2">Uncharacterized protein</fullName>
    </submittedName>
</protein>
<evidence type="ECO:0000256" key="1">
    <source>
        <dbReference type="SAM" id="MobiDB-lite"/>
    </source>
</evidence>
<name>A0A7G2CDF0_9TRYP</name>
<proteinExistence type="predicted"/>
<reference evidence="2 3" key="1">
    <citation type="submission" date="2020-08" db="EMBL/GenBank/DDBJ databases">
        <authorList>
            <person name="Newling K."/>
            <person name="Davey J."/>
            <person name="Forrester S."/>
        </authorList>
    </citation>
    <scope>NUCLEOTIDE SEQUENCE [LARGE SCALE GENOMIC DNA]</scope>
    <source>
        <strain evidence="3">Crithidia deanei Carvalho (ATCC PRA-265)</strain>
    </source>
</reference>
<evidence type="ECO:0000313" key="3">
    <source>
        <dbReference type="Proteomes" id="UP000515908"/>
    </source>
</evidence>
<organism evidence="2 3">
    <name type="scientific">Angomonas deanei</name>
    <dbReference type="NCBI Taxonomy" id="59799"/>
    <lineage>
        <taxon>Eukaryota</taxon>
        <taxon>Discoba</taxon>
        <taxon>Euglenozoa</taxon>
        <taxon>Kinetoplastea</taxon>
        <taxon>Metakinetoplastina</taxon>
        <taxon>Trypanosomatida</taxon>
        <taxon>Trypanosomatidae</taxon>
        <taxon>Strigomonadinae</taxon>
        <taxon>Angomonas</taxon>
    </lineage>
</organism>
<dbReference type="EMBL" id="LR877153">
    <property type="protein sequence ID" value="CAD2217860.1"/>
    <property type="molecule type" value="Genomic_DNA"/>
</dbReference>
<dbReference type="AlphaFoldDB" id="A0A7G2CDF0"/>
<accession>A0A7G2CDF0</accession>
<dbReference type="Proteomes" id="UP000515908">
    <property type="component" value="Chromosome 09"/>
</dbReference>
<dbReference type="VEuPathDB" id="TriTrypDB:ADEAN_000534600"/>
<feature type="compositionally biased region" description="Basic and acidic residues" evidence="1">
    <location>
        <begin position="1"/>
        <end position="13"/>
    </location>
</feature>
<keyword evidence="3" id="KW-1185">Reference proteome</keyword>
<feature type="region of interest" description="Disordered" evidence="1">
    <location>
        <begin position="1"/>
        <end position="20"/>
    </location>
</feature>
<sequence>MQNEAVRRDDNWDHTSPGHQVLHPISQNVFLPRGKEGIDSVLKNAREAQNLLFELQRKRLLHEKKLSQEALKRKLDEQVEFKHMLHIAEYQDELCHIYGPTMRNIIHDTFFDDGSDAILRFFRSEDQYADALQSNATDSSGASPQVPIGVAWDSARRSHMDRVEELLPVSDIPETPQVIPASSSSEMARKRESLNRALDYLRGGKRQCY</sequence>
<gene>
    <name evidence="2" type="ORF">ADEAN_000534600</name>
</gene>